<dbReference type="EMBL" id="QLII01000001">
    <property type="protein sequence ID" value="RAI73964.1"/>
    <property type="molecule type" value="Genomic_DNA"/>
</dbReference>
<organism evidence="1 2">
    <name type="scientific">Spirosoma telluris</name>
    <dbReference type="NCBI Taxonomy" id="2183553"/>
    <lineage>
        <taxon>Bacteria</taxon>
        <taxon>Pseudomonadati</taxon>
        <taxon>Bacteroidota</taxon>
        <taxon>Cytophagia</taxon>
        <taxon>Cytophagales</taxon>
        <taxon>Cytophagaceae</taxon>
        <taxon>Spirosoma</taxon>
    </lineage>
</organism>
<accession>A0A327NJ63</accession>
<proteinExistence type="predicted"/>
<dbReference type="RefSeq" id="WP_111340838.1">
    <property type="nucleotide sequence ID" value="NZ_QLII01000001.1"/>
</dbReference>
<evidence type="ECO:0000313" key="2">
    <source>
        <dbReference type="Proteomes" id="UP000249016"/>
    </source>
</evidence>
<keyword evidence="2" id="KW-1185">Reference proteome</keyword>
<reference evidence="1 2" key="1">
    <citation type="submission" date="2018-06" db="EMBL/GenBank/DDBJ databases">
        <title>Spirosoma sp. HMF3257 Genome sequencing and assembly.</title>
        <authorList>
            <person name="Kang H."/>
            <person name="Cha I."/>
            <person name="Kim H."/>
            <person name="Kang J."/>
            <person name="Joh K."/>
        </authorList>
    </citation>
    <scope>NUCLEOTIDE SEQUENCE [LARGE SCALE GENOMIC DNA]</scope>
    <source>
        <strain evidence="1 2">HMF3257</strain>
    </source>
</reference>
<dbReference type="AlphaFoldDB" id="A0A327NJ63"/>
<evidence type="ECO:0000313" key="1">
    <source>
        <dbReference type="EMBL" id="RAI73964.1"/>
    </source>
</evidence>
<gene>
    <name evidence="1" type="ORF">HMF3257_05630</name>
</gene>
<dbReference type="Proteomes" id="UP000249016">
    <property type="component" value="Unassembled WGS sequence"/>
</dbReference>
<comment type="caution">
    <text evidence="1">The sequence shown here is derived from an EMBL/GenBank/DDBJ whole genome shotgun (WGS) entry which is preliminary data.</text>
</comment>
<dbReference type="OrthoDB" id="965166at2"/>
<sequence length="66" mass="7488">MQLVKFITNSDGPVREIHINPEFVMDVEQSVNRPADESFITLMDGRNYRVNVSVAVAVKRIQLNGK</sequence>
<name>A0A327NJ63_9BACT</name>
<protein>
    <submittedName>
        <fullName evidence="1">Uncharacterized protein</fullName>
    </submittedName>
</protein>